<dbReference type="SMART" id="SM00753">
    <property type="entry name" value="PAM"/>
    <property type="match status" value="1"/>
</dbReference>
<dbReference type="GO" id="GO:0003690">
    <property type="term" value="F:double-stranded DNA binding"/>
    <property type="evidence" value="ECO:0007669"/>
    <property type="project" value="InterPro"/>
</dbReference>
<dbReference type="GO" id="GO:0003723">
    <property type="term" value="F:RNA binding"/>
    <property type="evidence" value="ECO:0007669"/>
    <property type="project" value="InterPro"/>
</dbReference>
<dbReference type="RefSeq" id="XP_040714568.1">
    <property type="nucleotide sequence ID" value="XM_040862134.1"/>
</dbReference>
<proteinExistence type="predicted"/>
<keyword evidence="2" id="KW-1185">Reference proteome</keyword>
<organism evidence="1 2">
    <name type="scientific">Pseudomassariella vexata</name>
    <dbReference type="NCBI Taxonomy" id="1141098"/>
    <lineage>
        <taxon>Eukaryota</taxon>
        <taxon>Fungi</taxon>
        <taxon>Dikarya</taxon>
        <taxon>Ascomycota</taxon>
        <taxon>Pezizomycotina</taxon>
        <taxon>Sordariomycetes</taxon>
        <taxon>Xylariomycetidae</taxon>
        <taxon>Amphisphaeriales</taxon>
        <taxon>Pseudomassariaceae</taxon>
        <taxon>Pseudomassariella</taxon>
    </lineage>
</organism>
<dbReference type="STRING" id="1141098.A0A1Y2DUF4"/>
<dbReference type="PANTHER" id="PTHR12732:SF8">
    <property type="entry name" value="NUCLEAR MRNA EXPORT PROTEIN THP1"/>
    <property type="match status" value="1"/>
</dbReference>
<dbReference type="EMBL" id="MCFJ01000008">
    <property type="protein sequence ID" value="ORY62911.1"/>
    <property type="molecule type" value="Genomic_DNA"/>
</dbReference>
<reference evidence="1 2" key="1">
    <citation type="submission" date="2016-07" db="EMBL/GenBank/DDBJ databases">
        <title>Pervasive Adenine N6-methylation of Active Genes in Fungi.</title>
        <authorList>
            <consortium name="DOE Joint Genome Institute"/>
            <person name="Mondo S.J."/>
            <person name="Dannebaum R.O."/>
            <person name="Kuo R.C."/>
            <person name="Labutti K."/>
            <person name="Haridas S."/>
            <person name="Kuo A."/>
            <person name="Salamov A."/>
            <person name="Ahrendt S.R."/>
            <person name="Lipzen A."/>
            <person name="Sullivan W."/>
            <person name="Andreopoulos W.B."/>
            <person name="Clum A."/>
            <person name="Lindquist E."/>
            <person name="Daum C."/>
            <person name="Ramamoorthy G.K."/>
            <person name="Gryganskyi A."/>
            <person name="Culley D."/>
            <person name="Magnuson J.K."/>
            <person name="James T.Y."/>
            <person name="O'Malley M.A."/>
            <person name="Stajich J.E."/>
            <person name="Spatafora J.W."/>
            <person name="Visel A."/>
            <person name="Grigoriev I.V."/>
        </authorList>
    </citation>
    <scope>NUCLEOTIDE SEQUENCE [LARGE SCALE GENOMIC DNA]</scope>
    <source>
        <strain evidence="1 2">CBS 129021</strain>
    </source>
</reference>
<dbReference type="InterPro" id="IPR045114">
    <property type="entry name" value="Csn12-like"/>
</dbReference>
<comment type="caution">
    <text evidence="1">The sequence shown here is derived from an EMBL/GenBank/DDBJ whole genome shotgun (WGS) entry which is preliminary data.</text>
</comment>
<evidence type="ECO:0000313" key="1">
    <source>
        <dbReference type="EMBL" id="ORY62911.1"/>
    </source>
</evidence>
<dbReference type="InParanoid" id="A0A1Y2DUF4"/>
<dbReference type="PANTHER" id="PTHR12732">
    <property type="entry name" value="UNCHARACTERIZED PROTEASOME COMPONENT REGION PCI-CONTAINING"/>
    <property type="match status" value="1"/>
</dbReference>
<dbReference type="Proteomes" id="UP000193689">
    <property type="component" value="Unassembled WGS sequence"/>
</dbReference>
<name>A0A1Y2DUF4_9PEZI</name>
<accession>A0A1Y2DUF4</accession>
<evidence type="ECO:0000313" key="2">
    <source>
        <dbReference type="Proteomes" id="UP000193689"/>
    </source>
</evidence>
<evidence type="ECO:0008006" key="3">
    <source>
        <dbReference type="Google" id="ProtNLM"/>
    </source>
</evidence>
<sequence length="533" mass="59819">MAQSGLTVQFVTSIRDFLKNLDGDKLRSWLVVEPPVPDQYQNLAQELKQKHCHSASLDKLLEHYLPEEYDLPEDQGTAWPGFVTFMKDFLEYWRDVDFDDLLGAHQRLTALTNSCTTALNHPTHGTIMLQTSISLCASLSKLSMTLNKRPDLTKKLRALDAGEEDQKSVVENTAEVIQKIFTTCLTDRSSQRFAKPEGKKVGVYIFANVTLKLLFACRRTHLAKQLFTNITAKSPPLSLYPAAQRVTYLYYLGRFHFINNHFTRAAQCLQEAYIQTPPSFQKHRKQILTYLIPCNLLLGRLPSQALLQRPEAQPMAEIFTPFAQAIRTGNYLIFQHALESHEIWLFRKGLLLTLTFRLRPLLWRAFSRRTFLLTYVAPSDADSRKAATLELSHLVKTAQYIQKRLEGYVPAQPALKIRQPHINSMFLKAVSNSVGSGTGTDDSTLAPPPGGPKLLRPNEGLVWGNMPVTTEHVESVVASLIAQGLLHGFLAHSQGRFAIMGAKQKGSAVAAGWPSVVEVMERGEDKVPGWVKG</sequence>
<gene>
    <name evidence="1" type="ORF">BCR38DRAFT_458191</name>
</gene>
<protein>
    <recommendedName>
        <fullName evidence="3">PCI domain-containing protein</fullName>
    </recommendedName>
</protein>
<dbReference type="GeneID" id="63778346"/>
<dbReference type="OrthoDB" id="5404651at2759"/>
<dbReference type="FunCoup" id="A0A1Y2DUF4">
    <property type="interactions" value="86"/>
</dbReference>
<dbReference type="AlphaFoldDB" id="A0A1Y2DUF4"/>